<keyword evidence="5" id="KW-1185">Reference proteome</keyword>
<keyword evidence="2" id="KW-1133">Transmembrane helix</keyword>
<proteinExistence type="predicted"/>
<feature type="region of interest" description="Disordered" evidence="1">
    <location>
        <begin position="120"/>
        <end position="143"/>
    </location>
</feature>
<dbReference type="RefSeq" id="WP_114622432.1">
    <property type="nucleotide sequence ID" value="NZ_QQNA01000029.1"/>
</dbReference>
<dbReference type="EMBL" id="QQNA01000029">
    <property type="protein sequence ID" value="RDG39217.1"/>
    <property type="molecule type" value="Genomic_DNA"/>
</dbReference>
<dbReference type="Proteomes" id="UP000253741">
    <property type="component" value="Unassembled WGS sequence"/>
</dbReference>
<feature type="compositionally biased region" description="Basic and acidic residues" evidence="1">
    <location>
        <begin position="56"/>
        <end position="72"/>
    </location>
</feature>
<evidence type="ECO:0000313" key="4">
    <source>
        <dbReference type="EMBL" id="RDG39217.1"/>
    </source>
</evidence>
<dbReference type="OrthoDB" id="5105562at2"/>
<protein>
    <recommendedName>
        <fullName evidence="6">LPXTG cell wall anchor domain-containing protein</fullName>
    </recommendedName>
</protein>
<reference evidence="4 5" key="1">
    <citation type="submission" date="2018-07" db="EMBL/GenBank/DDBJ databases">
        <title>Streptomyces species from bats.</title>
        <authorList>
            <person name="Dunlap C."/>
        </authorList>
    </citation>
    <scope>NUCLEOTIDE SEQUENCE [LARGE SCALE GENOMIC DNA]</scope>
    <source>
        <strain evidence="4 5">AC230</strain>
    </source>
</reference>
<sequence>MTSARGTRIRIAGRTLLALLVLACWPAGPGTEGARAEGPVTLGKQGRITDKAGALGDDRAGAGRALDRPHARDRVRLSAGDVRGPHRGPADQGAAANLVLPVAVVLGAAGVAAYTYTKRKRRMARRTTPGGGRGGGRGDGRAR</sequence>
<dbReference type="AlphaFoldDB" id="A0A370BBP0"/>
<feature type="transmembrane region" description="Helical" evidence="2">
    <location>
        <begin position="94"/>
        <end position="116"/>
    </location>
</feature>
<name>A0A370BBP0_9ACTN</name>
<evidence type="ECO:0000313" key="5">
    <source>
        <dbReference type="Proteomes" id="UP000253741"/>
    </source>
</evidence>
<organism evidence="4 5">
    <name type="scientific">Streptomyces corynorhini</name>
    <dbReference type="NCBI Taxonomy" id="2282652"/>
    <lineage>
        <taxon>Bacteria</taxon>
        <taxon>Bacillati</taxon>
        <taxon>Actinomycetota</taxon>
        <taxon>Actinomycetes</taxon>
        <taxon>Kitasatosporales</taxon>
        <taxon>Streptomycetaceae</taxon>
        <taxon>Streptomyces</taxon>
    </lineage>
</organism>
<evidence type="ECO:0000256" key="3">
    <source>
        <dbReference type="SAM" id="SignalP"/>
    </source>
</evidence>
<gene>
    <name evidence="4" type="ORF">DVH02_04900</name>
</gene>
<comment type="caution">
    <text evidence="4">The sequence shown here is derived from an EMBL/GenBank/DDBJ whole genome shotgun (WGS) entry which is preliminary data.</text>
</comment>
<feature type="chain" id="PRO_5039714292" description="LPXTG cell wall anchor domain-containing protein" evidence="3">
    <location>
        <begin position="30"/>
        <end position="143"/>
    </location>
</feature>
<evidence type="ECO:0008006" key="6">
    <source>
        <dbReference type="Google" id="ProtNLM"/>
    </source>
</evidence>
<accession>A0A370BBP0</accession>
<keyword evidence="2" id="KW-0472">Membrane</keyword>
<keyword evidence="3" id="KW-0732">Signal</keyword>
<keyword evidence="2" id="KW-0812">Transmembrane</keyword>
<feature type="region of interest" description="Disordered" evidence="1">
    <location>
        <begin position="32"/>
        <end position="72"/>
    </location>
</feature>
<evidence type="ECO:0000256" key="2">
    <source>
        <dbReference type="SAM" id="Phobius"/>
    </source>
</evidence>
<evidence type="ECO:0000256" key="1">
    <source>
        <dbReference type="SAM" id="MobiDB-lite"/>
    </source>
</evidence>
<feature type="signal peptide" evidence="3">
    <location>
        <begin position="1"/>
        <end position="29"/>
    </location>
</feature>